<dbReference type="RefSeq" id="XP_017986188.1">
    <property type="nucleotide sequence ID" value="XM_018130699.1"/>
</dbReference>
<organism evidence="2 3">
    <name type="scientific">Eremothecium sinecaudum</name>
    <dbReference type="NCBI Taxonomy" id="45286"/>
    <lineage>
        <taxon>Eukaryota</taxon>
        <taxon>Fungi</taxon>
        <taxon>Dikarya</taxon>
        <taxon>Ascomycota</taxon>
        <taxon>Saccharomycotina</taxon>
        <taxon>Saccharomycetes</taxon>
        <taxon>Saccharomycetales</taxon>
        <taxon>Saccharomycetaceae</taxon>
        <taxon>Eremothecium</taxon>
    </lineage>
</organism>
<evidence type="ECO:0000259" key="1">
    <source>
        <dbReference type="Pfam" id="PF01454"/>
    </source>
</evidence>
<proteinExistence type="predicted"/>
<dbReference type="STRING" id="45286.A0A109UXZ0"/>
<dbReference type="OrthoDB" id="205198at2759"/>
<dbReference type="Gene3D" id="1.10.10.1210">
    <property type="entry name" value="MAGE homology domain, winged helix WH2 motif"/>
    <property type="match status" value="1"/>
</dbReference>
<dbReference type="GeneID" id="28721448"/>
<dbReference type="InterPro" id="IPR041899">
    <property type="entry name" value="MAGE_WH2"/>
</dbReference>
<name>A0A109UXZ0_9SACH</name>
<reference evidence="2 3" key="1">
    <citation type="submission" date="2016-01" db="EMBL/GenBank/DDBJ databases">
        <title>Genome sequence of the yeast Holleya sinecauda.</title>
        <authorList>
            <person name="Dietrich F.S."/>
        </authorList>
    </citation>
    <scope>NUCLEOTIDE SEQUENCE [LARGE SCALE GENOMIC DNA]</scope>
    <source>
        <strain evidence="2 3">ATCC 58844</strain>
    </source>
</reference>
<evidence type="ECO:0000313" key="3">
    <source>
        <dbReference type="Proteomes" id="UP000243052"/>
    </source>
</evidence>
<evidence type="ECO:0000313" key="2">
    <source>
        <dbReference type="EMBL" id="AMD19192.1"/>
    </source>
</evidence>
<dbReference type="AlphaFoldDB" id="A0A109UXZ0"/>
<protein>
    <submittedName>
        <fullName evidence="2">HBR291Cp</fullName>
    </submittedName>
</protein>
<accession>A0A109UXZ0</accession>
<gene>
    <name evidence="2" type="ORF">AW171_hschr21007</name>
</gene>
<sequence length="303" mass="33512">MSDLDPSHSPDQLRAIAAGTTRFVLSQCESQHRSTIISKTRFTNAVRDMAATENVTNIKNAVVFDHVNSLLQDIYGFKLIGIRSKKSNAAKHTNVEADHTTSAQPADQPTDLGFKGDRFILINTIPFPPELSKYTINWSRDTFFSLPKESSTTIAQEPTLQSTLSTSQQLTLQGIIAVTLCIVVLMKNNCLQQELLIALAKFGIPIDGTLIPVVNMRIQDVLSHMTRLEYLQRRLNVASSTIADTPTFVSDDIIFYSLDSRAQTEFPPEALARLCQQLLALDDTAMPALQESIRLSVGDAYVV</sequence>
<dbReference type="Pfam" id="PF01454">
    <property type="entry name" value="MAGE"/>
    <property type="match status" value="1"/>
</dbReference>
<feature type="domain" description="MAGE" evidence="1">
    <location>
        <begin position="22"/>
        <end position="269"/>
    </location>
</feature>
<dbReference type="EMBL" id="CP014242">
    <property type="protein sequence ID" value="AMD19192.1"/>
    <property type="molecule type" value="Genomic_DNA"/>
</dbReference>
<keyword evidence="3" id="KW-1185">Reference proteome</keyword>
<dbReference type="InterPro" id="IPR002190">
    <property type="entry name" value="MHD_dom"/>
</dbReference>
<dbReference type="Proteomes" id="UP000243052">
    <property type="component" value="Chromosome ii"/>
</dbReference>